<name>A0AAN9ANC3_9CAEN</name>
<dbReference type="Proteomes" id="UP001374579">
    <property type="component" value="Unassembled WGS sequence"/>
</dbReference>
<sequence>MFYSTPETSCVPAVLVWLQGFYGWSVLERQAFKHRSVAVGESKPGETNDTGDSMSFRVQEASGSIPGRKACQLVGCVTTGVSQVGAVEVRWPTVSG</sequence>
<comment type="caution">
    <text evidence="1">The sequence shown here is derived from an EMBL/GenBank/DDBJ whole genome shotgun (WGS) entry which is preliminary data.</text>
</comment>
<organism evidence="1 2">
    <name type="scientific">Littorina saxatilis</name>
    <dbReference type="NCBI Taxonomy" id="31220"/>
    <lineage>
        <taxon>Eukaryota</taxon>
        <taxon>Metazoa</taxon>
        <taxon>Spiralia</taxon>
        <taxon>Lophotrochozoa</taxon>
        <taxon>Mollusca</taxon>
        <taxon>Gastropoda</taxon>
        <taxon>Caenogastropoda</taxon>
        <taxon>Littorinimorpha</taxon>
        <taxon>Littorinoidea</taxon>
        <taxon>Littorinidae</taxon>
        <taxon>Littorina</taxon>
    </lineage>
</organism>
<reference evidence="1 2" key="1">
    <citation type="submission" date="2024-02" db="EMBL/GenBank/DDBJ databases">
        <title>Chromosome-scale genome assembly of the rough periwinkle Littorina saxatilis.</title>
        <authorList>
            <person name="De Jode A."/>
            <person name="Faria R."/>
            <person name="Formenti G."/>
            <person name="Sims Y."/>
            <person name="Smith T.P."/>
            <person name="Tracey A."/>
            <person name="Wood J.M.D."/>
            <person name="Zagrodzka Z.B."/>
            <person name="Johannesson K."/>
            <person name="Butlin R.K."/>
            <person name="Leder E.H."/>
        </authorList>
    </citation>
    <scope>NUCLEOTIDE SEQUENCE [LARGE SCALE GENOMIC DNA]</scope>
    <source>
        <strain evidence="1">Snail1</strain>
        <tissue evidence="1">Muscle</tissue>
    </source>
</reference>
<dbReference type="EMBL" id="JBAMIC010000433">
    <property type="protein sequence ID" value="KAK7089829.1"/>
    <property type="molecule type" value="Genomic_DNA"/>
</dbReference>
<gene>
    <name evidence="1" type="ORF">V1264_024189</name>
</gene>
<evidence type="ECO:0000313" key="1">
    <source>
        <dbReference type="EMBL" id="KAK7089829.1"/>
    </source>
</evidence>
<evidence type="ECO:0000313" key="2">
    <source>
        <dbReference type="Proteomes" id="UP001374579"/>
    </source>
</evidence>
<protein>
    <submittedName>
        <fullName evidence="1">Uncharacterized protein</fullName>
    </submittedName>
</protein>
<accession>A0AAN9ANC3</accession>
<dbReference type="AlphaFoldDB" id="A0AAN9ANC3"/>
<proteinExistence type="predicted"/>
<keyword evidence="2" id="KW-1185">Reference proteome</keyword>